<organism evidence="1 2">
    <name type="scientific">Durusdinium trenchii</name>
    <dbReference type="NCBI Taxonomy" id="1381693"/>
    <lineage>
        <taxon>Eukaryota</taxon>
        <taxon>Sar</taxon>
        <taxon>Alveolata</taxon>
        <taxon>Dinophyceae</taxon>
        <taxon>Suessiales</taxon>
        <taxon>Symbiodiniaceae</taxon>
        <taxon>Durusdinium</taxon>
    </lineage>
</organism>
<reference evidence="1 2" key="1">
    <citation type="submission" date="2024-02" db="EMBL/GenBank/DDBJ databases">
        <authorList>
            <person name="Chen Y."/>
            <person name="Shah S."/>
            <person name="Dougan E. K."/>
            <person name="Thang M."/>
            <person name="Chan C."/>
        </authorList>
    </citation>
    <scope>NUCLEOTIDE SEQUENCE [LARGE SCALE GENOMIC DNA]</scope>
</reference>
<dbReference type="Proteomes" id="UP001642464">
    <property type="component" value="Unassembled WGS sequence"/>
</dbReference>
<dbReference type="EMBL" id="CAXAMM010040404">
    <property type="protein sequence ID" value="CAK9092949.1"/>
    <property type="molecule type" value="Genomic_DNA"/>
</dbReference>
<evidence type="ECO:0000313" key="1">
    <source>
        <dbReference type="EMBL" id="CAK9092949.1"/>
    </source>
</evidence>
<gene>
    <name evidence="1" type="ORF">SCF082_LOCUS43729</name>
</gene>
<accession>A0ABP0QY91</accession>
<name>A0ABP0QY91_9DINO</name>
<proteinExistence type="predicted"/>
<keyword evidence="2" id="KW-1185">Reference proteome</keyword>
<comment type="caution">
    <text evidence="1">The sequence shown here is derived from an EMBL/GenBank/DDBJ whole genome shotgun (WGS) entry which is preliminary data.</text>
</comment>
<evidence type="ECO:0000313" key="2">
    <source>
        <dbReference type="Proteomes" id="UP001642464"/>
    </source>
</evidence>
<sequence length="368" mass="42545">MKHATMGEAPAVGFENEAFAEKSFRGKLAVSKALAKNWRACYFSFKADLKARHEIHGFKNWYQCAQICESCMARKDVRSPPGLNFRNFDPNSAAWMETMIDHPTFIAMGGSSPWQCMEGWTLATTTWDWMHNVYLGVGRDLLGSGLRLLIERGVFGPNPRLNEVLSEVQAQMVRDCRQRGLPLPKKPALAWTSIGGDDDYCEMSSKFKAVHIKRMVWWLAFKSQEAADSNMDDRVLQTFATCAYALQRCIEIQDGGGLVLSLEEAEECYSSLILHLRTYSWLASFHWEERRLLFRMRPKHHILYHQALQLKEWRINQSVFHCFDQESFLGKIKNICQKCHGRSATRQIYNRYLLCVAMMLEQHRRIVS</sequence>
<protein>
    <submittedName>
        <fullName evidence="1">Nipped-B-like protein B</fullName>
    </submittedName>
</protein>